<dbReference type="InterPro" id="IPR002591">
    <property type="entry name" value="Phosphodiest/P_Trfase"/>
</dbReference>
<organism evidence="1 2">
    <name type="scientific">Allacma fusca</name>
    <dbReference type="NCBI Taxonomy" id="39272"/>
    <lineage>
        <taxon>Eukaryota</taxon>
        <taxon>Metazoa</taxon>
        <taxon>Ecdysozoa</taxon>
        <taxon>Arthropoda</taxon>
        <taxon>Hexapoda</taxon>
        <taxon>Collembola</taxon>
        <taxon>Symphypleona</taxon>
        <taxon>Sminthuridae</taxon>
        <taxon>Allacma</taxon>
    </lineage>
</organism>
<evidence type="ECO:0000313" key="1">
    <source>
        <dbReference type="EMBL" id="CAG7668638.1"/>
    </source>
</evidence>
<sequence length="490" mass="56163">MTSNSRGLLTHSHRQVSLMFLLLVKFFIWSSFTLAATETSNLSKHPVVIIISYDGFRYDYMNKTSTPYLDQVKRNGVSVPYMRIQLSAFTYPNHQSIATGLYPEVHGIVANTMYDPLYDKELSGYVDEPGYWNFSSDSTATRSSVVPLYTSNELAGDGRYSGSMMWPAGQEGWGENNTKVTHLVNYNVSRWDWEWEVDQVMKWITHPTKPANLVYLYIEEPDYTGHRFGPEGPEIVQQIQRIDNVTGYLLTQLESLGLKDKVNLIFLSDHGMQEMKPLAIAKFMHVMDNTDNRMYHDYGRGSTFMQIRPVRENDTLRIFNAFNAAAKDNHYTVYLRDEVSKMKPHWHFAHNRRIMPIFMIPEPGYLFEGIAPRNYTWGTHGFDVDEPSMRPFFMAMGPLFKNNSVQEPFDNIDIYPLVCHILNIEPRPNNGSLERVLPLLASSATKASRMSLLLLAVLTGAVINVEAGGVINMIEIDFLKRTSILNEYEI</sequence>
<dbReference type="Pfam" id="PF01663">
    <property type="entry name" value="Phosphodiest"/>
    <property type="match status" value="1"/>
</dbReference>
<protein>
    <submittedName>
        <fullName evidence="1">Uncharacterized protein</fullName>
    </submittedName>
</protein>
<comment type="caution">
    <text evidence="1">The sequence shown here is derived from an EMBL/GenBank/DDBJ whole genome shotgun (WGS) entry which is preliminary data.</text>
</comment>
<dbReference type="GO" id="GO:0016787">
    <property type="term" value="F:hydrolase activity"/>
    <property type="evidence" value="ECO:0007669"/>
    <property type="project" value="UniProtKB-ARBA"/>
</dbReference>
<reference evidence="1" key="1">
    <citation type="submission" date="2021-06" db="EMBL/GenBank/DDBJ databases">
        <authorList>
            <person name="Hodson N. C."/>
            <person name="Mongue J. A."/>
            <person name="Jaron S. K."/>
        </authorList>
    </citation>
    <scope>NUCLEOTIDE SEQUENCE</scope>
</reference>
<name>A0A8J2NJV8_9HEXA</name>
<evidence type="ECO:0000313" key="2">
    <source>
        <dbReference type="Proteomes" id="UP000708208"/>
    </source>
</evidence>
<proteinExistence type="predicted"/>
<dbReference type="OrthoDB" id="415411at2759"/>
<dbReference type="CDD" id="cd16018">
    <property type="entry name" value="Enpp"/>
    <property type="match status" value="1"/>
</dbReference>
<dbReference type="AlphaFoldDB" id="A0A8J2NJV8"/>
<dbReference type="PANTHER" id="PTHR10151:SF120">
    <property type="entry name" value="BIS(5'-ADENOSYL)-TRIPHOSPHATASE"/>
    <property type="match status" value="1"/>
</dbReference>
<gene>
    <name evidence="1" type="ORF">AFUS01_LOCUS1928</name>
</gene>
<dbReference type="EMBL" id="CAJVCH010010930">
    <property type="protein sequence ID" value="CAG7668638.1"/>
    <property type="molecule type" value="Genomic_DNA"/>
</dbReference>
<keyword evidence="2" id="KW-1185">Reference proteome</keyword>
<dbReference type="PANTHER" id="PTHR10151">
    <property type="entry name" value="ECTONUCLEOTIDE PYROPHOSPHATASE/PHOSPHODIESTERASE"/>
    <property type="match status" value="1"/>
</dbReference>
<dbReference type="Proteomes" id="UP000708208">
    <property type="component" value="Unassembled WGS sequence"/>
</dbReference>
<accession>A0A8J2NJV8</accession>